<dbReference type="Pfam" id="PF05833">
    <property type="entry name" value="NFACT_N"/>
    <property type="match status" value="1"/>
</dbReference>
<dbReference type="Proteomes" id="UP000605805">
    <property type="component" value="Unassembled WGS sequence"/>
</dbReference>
<dbReference type="InterPro" id="IPR051608">
    <property type="entry name" value="RQC_Subunit_NEMF"/>
</dbReference>
<evidence type="ECO:0000313" key="3">
    <source>
        <dbReference type="EMBL" id="HIP56611.1"/>
    </source>
</evidence>
<evidence type="ECO:0000256" key="1">
    <source>
        <dbReference type="SAM" id="Coils"/>
    </source>
</evidence>
<feature type="coiled-coil region" evidence="1">
    <location>
        <begin position="283"/>
        <end position="338"/>
    </location>
</feature>
<feature type="domain" description="NFACT RNA-binding" evidence="2">
    <location>
        <begin position="454"/>
        <end position="563"/>
    </location>
</feature>
<name>A0A832YZG3_9CREN</name>
<dbReference type="InterPro" id="IPR008532">
    <property type="entry name" value="NFACT_RNA-bd"/>
</dbReference>
<dbReference type="AlphaFoldDB" id="A0A832YZG3"/>
<dbReference type="GO" id="GO:0043023">
    <property type="term" value="F:ribosomal large subunit binding"/>
    <property type="evidence" value="ECO:0007669"/>
    <property type="project" value="TreeGrafter"/>
</dbReference>
<accession>A0A832YZG3</accession>
<dbReference type="Gene3D" id="2.30.310.10">
    <property type="entry name" value="ibrinogen binding protein from staphylococcus aureus domain"/>
    <property type="match status" value="1"/>
</dbReference>
<comment type="caution">
    <text evidence="3">The sequence shown here is derived from an EMBL/GenBank/DDBJ whole genome shotgun (WGS) entry which is preliminary data.</text>
</comment>
<dbReference type="EMBL" id="DQTV01000017">
    <property type="protein sequence ID" value="HIP56611.1"/>
    <property type="molecule type" value="Genomic_DNA"/>
</dbReference>
<reference evidence="3" key="1">
    <citation type="journal article" date="2020" name="ISME J.">
        <title>Gammaproteobacteria mediating utilization of methyl-, sulfur- and petroleum organic compounds in deep ocean hydrothermal plumes.</title>
        <authorList>
            <person name="Zhou Z."/>
            <person name="Liu Y."/>
            <person name="Pan J."/>
            <person name="Cron B.R."/>
            <person name="Toner B.M."/>
            <person name="Anantharaman K."/>
            <person name="Breier J.A."/>
            <person name="Dick G.J."/>
            <person name="Li M."/>
        </authorList>
    </citation>
    <scope>NUCLEOTIDE SEQUENCE</scope>
    <source>
        <strain evidence="3">SZUA-1435</strain>
    </source>
</reference>
<proteinExistence type="predicted"/>
<dbReference type="Pfam" id="PF05670">
    <property type="entry name" value="NFACT-R_1"/>
    <property type="match status" value="1"/>
</dbReference>
<dbReference type="GO" id="GO:0000049">
    <property type="term" value="F:tRNA binding"/>
    <property type="evidence" value="ECO:0007669"/>
    <property type="project" value="TreeGrafter"/>
</dbReference>
<dbReference type="PANTHER" id="PTHR15239">
    <property type="entry name" value="NUCLEAR EXPORT MEDIATOR FACTOR NEMF"/>
    <property type="match status" value="1"/>
</dbReference>
<keyword evidence="1" id="KW-0175">Coiled coil</keyword>
<evidence type="ECO:0000313" key="4">
    <source>
        <dbReference type="Proteomes" id="UP000605805"/>
    </source>
</evidence>
<organism evidence="3 4">
    <name type="scientific">Ignisphaera aggregans</name>
    <dbReference type="NCBI Taxonomy" id="334771"/>
    <lineage>
        <taxon>Archaea</taxon>
        <taxon>Thermoproteota</taxon>
        <taxon>Thermoprotei</taxon>
        <taxon>Desulfurococcales</taxon>
        <taxon>Desulfurococcaceae</taxon>
        <taxon>Ignisphaera</taxon>
    </lineage>
</organism>
<sequence length="668" mass="76162">MKNSMSWLDIKVWLEEQRHLLEGAFIDNVFVLNNSIVLRLRRRDLHGHLWLIIEPGRRISITYAQIKPPDSHSSGKQQMWRRMVRDCVIQSVEQLDLERVVFFNLKCGNEIRRLVAELLPRGIACVLNEEGKIVLITESRSMKDRVLKPGVMYSPPPTRKPFIEMSVNELVQMLSTGKDLIRGLIKGWGLPPEVAEAVVRMCNVEKSVSPMNVDSNVVECLKSKALELVENVVKKPDPCIVYVEGSPQGFYPFTPLTHSGAEIRKFEKFNDAVDEYFRALLEHELVQQALREVEAEISKLQKSVEDIERRVSLAQRELEEVRRRLEVLETRYALLDELHRCVVYTVRGRGWDSVTSCINSVEVDIKVSGVEPSKGQYVVLIDGVELVLDVRRDLVEVYNDLRKRVSELESTVKRALEEKERLVNKINELRLRSEVTRKRIRYTLQSKPEWYERFHWTYTTTGFLVIAGRDASQNISLLKRYAEPSDIVMHADIQGASTVIIKTGGREVDEETLREAAVLAACYSKAWKAGYGAIDVFWVKREQVSFSAPSGEYLPKGSFMVYGKKNYIRGVRLELAIGVEKYGDRYRVIVGPETTVARKALAYMVLIPGDIDPSSIAKSFIEKLRESGLREVAELIDVNEVSVRIPGRSKIVKYLAKEGLAGKEDANG</sequence>
<dbReference type="NCBIfam" id="NF041120">
    <property type="entry name" value="RqcH_arch"/>
    <property type="match status" value="1"/>
</dbReference>
<gene>
    <name evidence="3" type="ORF">EYH02_00860</name>
</gene>
<dbReference type="GO" id="GO:1990112">
    <property type="term" value="C:RQC complex"/>
    <property type="evidence" value="ECO:0007669"/>
    <property type="project" value="TreeGrafter"/>
</dbReference>
<dbReference type="GO" id="GO:0072344">
    <property type="term" value="P:rescue of stalled ribosome"/>
    <property type="evidence" value="ECO:0007669"/>
    <property type="project" value="TreeGrafter"/>
</dbReference>
<dbReference type="PANTHER" id="PTHR15239:SF6">
    <property type="entry name" value="RIBOSOME QUALITY CONTROL COMPLEX SUBUNIT NEMF"/>
    <property type="match status" value="1"/>
</dbReference>
<protein>
    <submittedName>
        <fullName evidence="3">DUF814 domain-containing protein</fullName>
    </submittedName>
</protein>
<evidence type="ECO:0000259" key="2">
    <source>
        <dbReference type="Pfam" id="PF05670"/>
    </source>
</evidence>
<feature type="coiled-coil region" evidence="1">
    <location>
        <begin position="391"/>
        <end position="439"/>
    </location>
</feature>